<organism evidence="6 12">
    <name type="scientific">Sphingobium yanoikuyae</name>
    <name type="common">Sphingomonas yanoikuyae</name>
    <dbReference type="NCBI Taxonomy" id="13690"/>
    <lineage>
        <taxon>Bacteria</taxon>
        <taxon>Pseudomonadati</taxon>
        <taxon>Pseudomonadota</taxon>
        <taxon>Alphaproteobacteria</taxon>
        <taxon>Sphingomonadales</taxon>
        <taxon>Sphingomonadaceae</taxon>
        <taxon>Sphingobium</taxon>
    </lineage>
</organism>
<dbReference type="Proteomes" id="UP001162318">
    <property type="component" value="Unassembled WGS sequence"/>
</dbReference>
<feature type="compositionally biased region" description="Basic and acidic residues" evidence="1">
    <location>
        <begin position="154"/>
        <end position="168"/>
    </location>
</feature>
<evidence type="ECO:0000313" key="14">
    <source>
        <dbReference type="Proteomes" id="UP000077262"/>
    </source>
</evidence>
<evidence type="ECO:0000313" key="5">
    <source>
        <dbReference type="EMBL" id="AYO79703.1"/>
    </source>
</evidence>
<dbReference type="EMBL" id="CP053021">
    <property type="protein sequence ID" value="QJR04922.1"/>
    <property type="molecule type" value="Genomic_DNA"/>
</dbReference>
<dbReference type="EMBL" id="CP047218">
    <property type="protein sequence ID" value="QHD69928.1"/>
    <property type="molecule type" value="Genomic_DNA"/>
</dbReference>
<accession>A0A084ENV1</accession>
<dbReference type="EMBL" id="CP020925">
    <property type="protein sequence ID" value="ATP17069.1"/>
    <property type="molecule type" value="Genomic_DNA"/>
</dbReference>
<name>A0A084ENV1_SPHYA</name>
<dbReference type="Proteomes" id="UP000028534">
    <property type="component" value="Unassembled WGS sequence"/>
</dbReference>
<reference evidence="8 14" key="2">
    <citation type="submission" date="2016-02" db="EMBL/GenBank/DDBJ databases">
        <authorList>
            <person name="Wen L."/>
            <person name="He K."/>
            <person name="Yang H."/>
        </authorList>
    </citation>
    <scope>NUCLEOTIDE SEQUENCE [LARGE SCALE GENOMIC DNA]</scope>
    <source>
        <strain evidence="8 14">CD09_2</strain>
    </source>
</reference>
<dbReference type="EMBL" id="LSTR01000021">
    <property type="protein sequence ID" value="OAH46173.1"/>
    <property type="molecule type" value="Genomic_DNA"/>
</dbReference>
<protein>
    <submittedName>
        <fullName evidence="3">DUF3617 domain-containing protein</fullName>
    </submittedName>
    <submittedName>
        <fullName evidence="9">DUF3617 family protein</fullName>
    </submittedName>
</protein>
<evidence type="ECO:0000313" key="19">
    <source>
        <dbReference type="Proteomes" id="UP000515377"/>
    </source>
</evidence>
<dbReference type="KEGG" id="sya:A6768_24105"/>
<dbReference type="Proteomes" id="UP000280708">
    <property type="component" value="Chromosome"/>
</dbReference>
<evidence type="ECO:0000256" key="2">
    <source>
        <dbReference type="SAM" id="SignalP"/>
    </source>
</evidence>
<keyword evidence="2" id="KW-0732">Signal</keyword>
<reference evidence="6 12" key="1">
    <citation type="submission" date="2014-03" db="EMBL/GenBank/DDBJ databases">
        <title>Genome sequence of Sphingobium yanoikuyae B1.</title>
        <authorList>
            <person name="Gan H.M."/>
            <person name="Gan H.Y."/>
            <person name="Savka M.A."/>
        </authorList>
    </citation>
    <scope>NUCLEOTIDE SEQUENCE [LARGE SCALE GENOMIC DNA]</scope>
    <source>
        <strain evidence="6 12">B1</strain>
    </source>
</reference>
<dbReference type="Proteomes" id="UP000037029">
    <property type="component" value="Chromosome"/>
</dbReference>
<dbReference type="EMBL" id="JAOCKX010000050">
    <property type="protein sequence ID" value="MDH2134183.1"/>
    <property type="molecule type" value="Genomic_DNA"/>
</dbReference>
<dbReference type="AlphaFoldDB" id="A0A084ENV1"/>
<dbReference type="EMBL" id="CP060122">
    <property type="protein sequence ID" value="QNG47304.1"/>
    <property type="molecule type" value="Genomic_DNA"/>
</dbReference>
<reference evidence="11 19" key="8">
    <citation type="submission" date="2020-07" db="EMBL/GenBank/DDBJ databases">
        <title>Whole genome sequence of Sphingobium yanoikuyae A3.</title>
        <authorList>
            <person name="Han S.-S."/>
        </authorList>
    </citation>
    <scope>NUCLEOTIDE SEQUENCE [LARGE SCALE GENOMIC DNA]</scope>
    <source>
        <strain evidence="11 19">A3</strain>
    </source>
</reference>
<dbReference type="PATRIC" id="fig|13690.10.peg.1802"/>
<dbReference type="EMBL" id="JGVR01000008">
    <property type="protein sequence ID" value="KEZ19643.1"/>
    <property type="molecule type" value="Genomic_DNA"/>
</dbReference>
<feature type="chain" id="PRO_5015029004" evidence="2">
    <location>
        <begin position="19"/>
        <end position="168"/>
    </location>
</feature>
<reference evidence="5 16" key="5">
    <citation type="submission" date="2018-10" db="EMBL/GenBank/DDBJ databases">
        <title>Characterization and genome analysis of a novel bacterium Sphingobium yanoikuyae SJTF8 capable of degrading PAHs.</title>
        <authorList>
            <person name="Yin C."/>
            <person name="Xiong W."/>
            <person name="Liang R."/>
        </authorList>
    </citation>
    <scope>NUCLEOTIDE SEQUENCE [LARGE SCALE GENOMIC DNA]</scope>
    <source>
        <strain evidence="5 16">SJTF8</strain>
    </source>
</reference>
<evidence type="ECO:0000313" key="6">
    <source>
        <dbReference type="EMBL" id="KEZ19643.1"/>
    </source>
</evidence>
<evidence type="ECO:0000313" key="7">
    <source>
        <dbReference type="EMBL" id="MDH2134183.1"/>
    </source>
</evidence>
<evidence type="ECO:0000313" key="17">
    <source>
        <dbReference type="Proteomes" id="UP000464086"/>
    </source>
</evidence>
<dbReference type="eggNOG" id="ENOG5032HBE">
    <property type="taxonomic scope" value="Bacteria"/>
</dbReference>
<gene>
    <name evidence="3" type="ORF">A6768_24105</name>
    <name evidence="8" type="ORF">AX777_09820</name>
    <name evidence="4" type="ORF">BV87_00775</name>
    <name evidence="6" type="ORF">CP98_01748</name>
    <name evidence="5" type="ORF">EBF16_24255</name>
    <name evidence="9" type="ORF">GS397_24810</name>
    <name evidence="11" type="ORF">H3V42_06735</name>
    <name evidence="10" type="ORF">HH800_23640</name>
    <name evidence="7" type="ORF">N5J77_23910</name>
</gene>
<reference evidence="7" key="9">
    <citation type="submission" date="2022-09" db="EMBL/GenBank/DDBJ databases">
        <title>Intensive care unit water sources are persistently colonized with multi-drug resistant bacteria and are the site of extensive horizontal gene transfer of antibiotic resistance genes.</title>
        <authorList>
            <person name="Diorio-Toth L."/>
        </authorList>
    </citation>
    <scope>NUCLEOTIDE SEQUENCE</scope>
    <source>
        <strain evidence="7">GD03659</strain>
    </source>
</reference>
<evidence type="ECO:0000313" key="8">
    <source>
        <dbReference type="EMBL" id="OAH46173.1"/>
    </source>
</evidence>
<reference evidence="9 17" key="6">
    <citation type="submission" date="2019-12" db="EMBL/GenBank/DDBJ databases">
        <title>Functional and genomic insights into the Sphingobium yanoikuyae YC-JY1, a bacterium efficiently degrading bisphenol A.</title>
        <authorList>
            <person name="Jia Y."/>
            <person name="Li X."/>
            <person name="Wang J."/>
            <person name="Eltoukhy A."/>
            <person name="Lamraoui I."/>
            <person name="Yan Y."/>
        </authorList>
    </citation>
    <scope>NUCLEOTIDE SEQUENCE [LARGE SCALE GENOMIC DNA]</scope>
    <source>
        <strain evidence="9 17">YC-JY1</strain>
    </source>
</reference>
<dbReference type="EMBL" id="CP023741">
    <property type="protein sequence ID" value="ATI83504.1"/>
    <property type="molecule type" value="Genomic_DNA"/>
</dbReference>
<dbReference type="OrthoDB" id="7477883at2"/>
<dbReference type="Pfam" id="PF12276">
    <property type="entry name" value="DUF3617"/>
    <property type="match status" value="1"/>
</dbReference>
<evidence type="ECO:0000313" key="12">
    <source>
        <dbReference type="Proteomes" id="UP000028534"/>
    </source>
</evidence>
<dbReference type="Proteomes" id="UP000219422">
    <property type="component" value="Chromosome"/>
</dbReference>
<reference evidence="4 13" key="3">
    <citation type="submission" date="2017-04" db="EMBL/GenBank/DDBJ databases">
        <title>Characterization, genome and methylation analysis of a phthalic acid esters degrading strain Sphingobium yanoikuyae SHJ.</title>
        <authorList>
            <person name="Feng L."/>
        </authorList>
    </citation>
    <scope>NUCLEOTIDE SEQUENCE [LARGE SCALE GENOMIC DNA]</scope>
    <source>
        <strain evidence="4 13">SHJ</strain>
    </source>
</reference>
<feature type="signal peptide" evidence="2">
    <location>
        <begin position="1"/>
        <end position="18"/>
    </location>
</feature>
<evidence type="ECO:0000313" key="16">
    <source>
        <dbReference type="Proteomes" id="UP000280708"/>
    </source>
</evidence>
<evidence type="ECO:0000313" key="3">
    <source>
        <dbReference type="EMBL" id="ATI83504.1"/>
    </source>
</evidence>
<dbReference type="RefSeq" id="WP_004209910.1">
    <property type="nucleotide sequence ID" value="NZ_CAIGKD010000001.1"/>
</dbReference>
<evidence type="ECO:0000313" key="11">
    <source>
        <dbReference type="EMBL" id="QNG47304.1"/>
    </source>
</evidence>
<dbReference type="Proteomes" id="UP000077262">
    <property type="component" value="Unassembled WGS sequence"/>
</dbReference>
<evidence type="ECO:0000313" key="10">
    <source>
        <dbReference type="EMBL" id="QJR04922.1"/>
    </source>
</evidence>
<evidence type="ECO:0000313" key="13">
    <source>
        <dbReference type="Proteomes" id="UP000037029"/>
    </source>
</evidence>
<reference evidence="10 18" key="7">
    <citation type="submission" date="2020-04" db="EMBL/GenBank/DDBJ databases">
        <title>The Whole Genome Analysis of High salt-tolerant Sphingobium yanoikuyae YC-XJ2 with Aryl organophosphorus flame retardants (aryl-OPFRs)-degrading capacity and characteristics of Related phosphotriesterase.</title>
        <authorList>
            <person name="Li X."/>
        </authorList>
    </citation>
    <scope>NUCLEOTIDE SEQUENCE [LARGE SCALE GENOMIC DNA]</scope>
    <source>
        <strain evidence="10 18">YC-XJ2</strain>
    </source>
</reference>
<evidence type="ECO:0000313" key="4">
    <source>
        <dbReference type="EMBL" id="ATP17069.1"/>
    </source>
</evidence>
<sequence>MRDILTLGGLLATSLTLAACGSEPAAPPAQEEEAAPAMMKSGQWTLSRKTTGYNTPTVTAEEYQAALKQVSEDKICIKVDAAGVPDADALAGAEGSDCSYKDKMVRKGRLIATLACKAGAGTSEIVVEGNFTEDTLTFGTTMTKTQGGKPVLRTTHDLSGKRDGDCPA</sequence>
<evidence type="ECO:0000313" key="18">
    <source>
        <dbReference type="Proteomes" id="UP000502611"/>
    </source>
</evidence>
<feature type="region of interest" description="Disordered" evidence="1">
    <location>
        <begin position="147"/>
        <end position="168"/>
    </location>
</feature>
<dbReference type="EMBL" id="CP033230">
    <property type="protein sequence ID" value="AYO79703.1"/>
    <property type="molecule type" value="Genomic_DNA"/>
</dbReference>
<proteinExistence type="predicted"/>
<dbReference type="PROSITE" id="PS51257">
    <property type="entry name" value="PROKAR_LIPOPROTEIN"/>
    <property type="match status" value="1"/>
</dbReference>
<dbReference type="Proteomes" id="UP000502611">
    <property type="component" value="Chromosome"/>
</dbReference>
<reference evidence="3 15" key="4">
    <citation type="submission" date="2017-10" db="EMBL/GenBank/DDBJ databases">
        <title>Sphingobium yanoikuyae S72.</title>
        <authorList>
            <person name="Sanchez E."/>
            <person name="Bustos P."/>
            <person name="Mendoza P."/>
            <person name="Guo X."/>
            <person name="Mendoza A."/>
        </authorList>
    </citation>
    <scope>NUCLEOTIDE SEQUENCE [LARGE SCALE GENOMIC DNA]</scope>
    <source>
        <strain evidence="3 15">S72</strain>
    </source>
</reference>
<evidence type="ECO:0000313" key="9">
    <source>
        <dbReference type="EMBL" id="QHD69928.1"/>
    </source>
</evidence>
<evidence type="ECO:0000313" key="15">
    <source>
        <dbReference type="Proteomes" id="UP000219422"/>
    </source>
</evidence>
<evidence type="ECO:0000256" key="1">
    <source>
        <dbReference type="SAM" id="MobiDB-lite"/>
    </source>
</evidence>
<dbReference type="GeneID" id="57779944"/>
<dbReference type="InterPro" id="IPR022061">
    <property type="entry name" value="DUF3617"/>
</dbReference>
<dbReference type="Proteomes" id="UP000464086">
    <property type="component" value="Chromosome"/>
</dbReference>
<dbReference type="Proteomes" id="UP000515377">
    <property type="component" value="Chromosome"/>
</dbReference>